<dbReference type="EMBL" id="JASNWA010000004">
    <property type="protein sequence ID" value="KAK3176143.1"/>
    <property type="molecule type" value="Genomic_DNA"/>
</dbReference>
<proteinExistence type="predicted"/>
<evidence type="ECO:0000313" key="2">
    <source>
        <dbReference type="EMBL" id="KAK3176143.1"/>
    </source>
</evidence>
<keyword evidence="1" id="KW-0175">Coiled coil</keyword>
<keyword evidence="3" id="KW-1185">Reference proteome</keyword>
<dbReference type="Proteomes" id="UP001276659">
    <property type="component" value="Unassembled WGS sequence"/>
</dbReference>
<gene>
    <name evidence="2" type="ORF">OEA41_007465</name>
</gene>
<evidence type="ECO:0000256" key="1">
    <source>
        <dbReference type="SAM" id="Coils"/>
    </source>
</evidence>
<protein>
    <submittedName>
        <fullName evidence="2">Uncharacterized protein</fullName>
    </submittedName>
</protein>
<evidence type="ECO:0000313" key="3">
    <source>
        <dbReference type="Proteomes" id="UP001276659"/>
    </source>
</evidence>
<reference evidence="2" key="1">
    <citation type="submission" date="2022-11" db="EMBL/GenBank/DDBJ databases">
        <title>Chromosomal genome sequence assembly and mating type (MAT) locus characterization of the leprose asexual lichenized fungus Lepraria neglecta (Nyl.) Erichsen.</title>
        <authorList>
            <person name="Allen J.L."/>
            <person name="Pfeffer B."/>
        </authorList>
    </citation>
    <scope>NUCLEOTIDE SEQUENCE</scope>
    <source>
        <strain evidence="2">Allen 5258</strain>
    </source>
</reference>
<comment type="caution">
    <text evidence="2">The sequence shown here is derived from an EMBL/GenBank/DDBJ whole genome shotgun (WGS) entry which is preliminary data.</text>
</comment>
<dbReference type="AlphaFoldDB" id="A0AAE0DMZ5"/>
<name>A0AAE0DMZ5_9LECA</name>
<feature type="coiled-coil region" evidence="1">
    <location>
        <begin position="98"/>
        <end position="125"/>
    </location>
</feature>
<sequence length="197" mass="22378">MSMWQVLERLFRNENSRRKKDLETATENVEITADNAHLEEQLADSKTTNDQTRPDEYAADLWDGMEQLQKELADLSAAKDSVWKQLTNANYELSQIQLSQEEKDAEIHELTLENSQEELSITRENLEGALSSLRPHSIIKRTDLTVSINEGLANTYASGTNEIVTDASKTYRIIASVAVPKDDEWMADFESEAKIEI</sequence>
<accession>A0AAE0DMZ5</accession>
<organism evidence="2 3">
    <name type="scientific">Lepraria neglecta</name>
    <dbReference type="NCBI Taxonomy" id="209136"/>
    <lineage>
        <taxon>Eukaryota</taxon>
        <taxon>Fungi</taxon>
        <taxon>Dikarya</taxon>
        <taxon>Ascomycota</taxon>
        <taxon>Pezizomycotina</taxon>
        <taxon>Lecanoromycetes</taxon>
        <taxon>OSLEUM clade</taxon>
        <taxon>Lecanoromycetidae</taxon>
        <taxon>Lecanorales</taxon>
        <taxon>Lecanorineae</taxon>
        <taxon>Stereocaulaceae</taxon>
        <taxon>Lepraria</taxon>
    </lineage>
</organism>